<feature type="chain" id="PRO_5012074240" evidence="2">
    <location>
        <begin position="25"/>
        <end position="659"/>
    </location>
</feature>
<dbReference type="PANTHER" id="PTHR42776">
    <property type="entry name" value="SERINE PEPTIDASE S9 FAMILY MEMBER"/>
    <property type="match status" value="1"/>
</dbReference>
<organism evidence="4 5">
    <name type="scientific">Edaphosphingomonas haloaromaticamans</name>
    <dbReference type="NCBI Taxonomy" id="653954"/>
    <lineage>
        <taxon>Bacteria</taxon>
        <taxon>Pseudomonadati</taxon>
        <taxon>Pseudomonadota</taxon>
        <taxon>Alphaproteobacteria</taxon>
        <taxon>Sphingomonadales</taxon>
        <taxon>Rhizorhabdaceae</taxon>
        <taxon>Edaphosphingomonas</taxon>
    </lineage>
</organism>
<feature type="signal peptide" evidence="2">
    <location>
        <begin position="1"/>
        <end position="24"/>
    </location>
</feature>
<evidence type="ECO:0000313" key="4">
    <source>
        <dbReference type="EMBL" id="OHT21027.1"/>
    </source>
</evidence>
<sequence>MGGSMLRCSAPILGAMFFCGVASAQTLPPEAAFGAREGVSGASLSPNGERVAFLAPGKGQSNALFTVPIDGSAPPTRALLASGNPERISRCDWVSDKRLACQIYSVQRGAGQVVNTSSMIAINIDGSDPKLLSRRTNGDALYFNGFGGTIVDLLPGQDGAVLIGRAYVPEARIGKLVESRLEGFGVDRVDTTTLASKRVVNPMRDASEFITDGLGTVRIKGAWELKGDGYTTGVTRYSYRLAGQDGWKDLGEYNSLTRQGFNPYAVDPEENAAYGFMKNNGRLALYKRSLDGSLRDQLVFSHPEVDVDGLIRLGRKRRIVGVSFATDHRQAVYFDENLNKLADGLSKVLPKQPKINFESESADGRKLLIWAGGDTDPGQYYLFDRGTKQLRPLILSRPELADYPLAPMRSVQVRAADGTLIPAYLTLPVGSSGKGLSAIVMPHGGPGARDEWGFDWMAQYYANRGYAVLQPNFRGSTGYGDEWFRNNGFQSWKIAIGDVVDSGRWLVSEGIADPKKLAVLGWSYGGYAALQSGVLAPDLYKAIVAIAPVTDLNGLKEQYRNTATFVEIQRFVGNGPHVREGSPAQNAAAIRAPVMLFHGDVDSNVEVQASRLMADRLTDAGKKPELVIYPALDHDLEDSAVRADMLGKSDAFLRKAMGM</sequence>
<dbReference type="EMBL" id="MIPT01000001">
    <property type="protein sequence ID" value="OHT21027.1"/>
    <property type="molecule type" value="Genomic_DNA"/>
</dbReference>
<dbReference type="SUPFAM" id="SSF82171">
    <property type="entry name" value="DPP6 N-terminal domain-like"/>
    <property type="match status" value="1"/>
</dbReference>
<evidence type="ECO:0000259" key="3">
    <source>
        <dbReference type="Pfam" id="PF00326"/>
    </source>
</evidence>
<proteinExistence type="predicted"/>
<dbReference type="InterPro" id="IPR029058">
    <property type="entry name" value="AB_hydrolase_fold"/>
</dbReference>
<dbReference type="EC" id="3.4.14.12" evidence="4"/>
<evidence type="ECO:0000256" key="1">
    <source>
        <dbReference type="ARBA" id="ARBA00022801"/>
    </source>
</evidence>
<dbReference type="PANTHER" id="PTHR42776:SF27">
    <property type="entry name" value="DIPEPTIDYL PEPTIDASE FAMILY MEMBER 6"/>
    <property type="match status" value="1"/>
</dbReference>
<name>A0A1S1HG05_9SPHN</name>
<dbReference type="Gene3D" id="3.40.50.1820">
    <property type="entry name" value="alpha/beta hydrolase"/>
    <property type="match status" value="1"/>
</dbReference>
<dbReference type="GO" id="GO:0006508">
    <property type="term" value="P:proteolysis"/>
    <property type="evidence" value="ECO:0007669"/>
    <property type="project" value="InterPro"/>
</dbReference>
<dbReference type="InterPro" id="IPR001375">
    <property type="entry name" value="Peptidase_S9_cat"/>
</dbReference>
<dbReference type="Pfam" id="PF00326">
    <property type="entry name" value="Peptidase_S9"/>
    <property type="match status" value="1"/>
</dbReference>
<accession>A0A1S1HG05</accession>
<evidence type="ECO:0000256" key="2">
    <source>
        <dbReference type="SAM" id="SignalP"/>
    </source>
</evidence>
<dbReference type="SUPFAM" id="SSF53474">
    <property type="entry name" value="alpha/beta-Hydrolases"/>
    <property type="match status" value="1"/>
</dbReference>
<protein>
    <submittedName>
        <fullName evidence="4">Prolyl tripeptidyl peptidase</fullName>
        <ecNumber evidence="4">3.4.14.12</ecNumber>
    </submittedName>
</protein>
<dbReference type="AlphaFoldDB" id="A0A1S1HG05"/>
<keyword evidence="1 4" id="KW-0378">Hydrolase</keyword>
<feature type="domain" description="Peptidase S9 prolyl oligopeptidase catalytic" evidence="3">
    <location>
        <begin position="452"/>
        <end position="658"/>
    </location>
</feature>
<gene>
    <name evidence="4" type="primary">ptpA_4</name>
    <name evidence="4" type="ORF">BHE75_03032</name>
</gene>
<keyword evidence="5" id="KW-1185">Reference proteome</keyword>
<keyword evidence="2" id="KW-0732">Signal</keyword>
<reference evidence="4 5" key="1">
    <citation type="submission" date="2016-09" db="EMBL/GenBank/DDBJ databases">
        <title>Metabolic pathway, cell adaptation mechanisms and a novel monoxygenase revealed through proteogenomic-transcription analysis of a Sphingomonas haloaromaticamans strain degrading the fungicide ortho-phenylphenol.</title>
        <authorList>
            <person name="Perruchon C."/>
            <person name="Papadopoulou E.S."/>
            <person name="Rousidou C."/>
            <person name="Vasileiadis S."/>
            <person name="Tanou G."/>
            <person name="Amoutzias G."/>
            <person name="Molassiotis A."/>
            <person name="Karpouzas D.G."/>
        </authorList>
    </citation>
    <scope>NUCLEOTIDE SEQUENCE [LARGE SCALE GENOMIC DNA]</scope>
    <source>
        <strain evidence="4 5">P3</strain>
    </source>
</reference>
<dbReference type="GO" id="GO:0004252">
    <property type="term" value="F:serine-type endopeptidase activity"/>
    <property type="evidence" value="ECO:0007669"/>
    <property type="project" value="TreeGrafter"/>
</dbReference>
<dbReference type="Proteomes" id="UP000179467">
    <property type="component" value="Unassembled WGS sequence"/>
</dbReference>
<evidence type="ECO:0000313" key="5">
    <source>
        <dbReference type="Proteomes" id="UP000179467"/>
    </source>
</evidence>
<comment type="caution">
    <text evidence="4">The sequence shown here is derived from an EMBL/GenBank/DDBJ whole genome shotgun (WGS) entry which is preliminary data.</text>
</comment>